<evidence type="ECO:0000313" key="1">
    <source>
        <dbReference type="EMBL" id="EMJ94200.1"/>
    </source>
</evidence>
<dbReference type="PATRIC" id="fig|1218565.3.peg.2653"/>
<gene>
    <name evidence="1" type="ORF">LEP1GSC194_0139</name>
</gene>
<proteinExistence type="predicted"/>
<dbReference type="AlphaFoldDB" id="M6D6L2"/>
<comment type="caution">
    <text evidence="1">The sequence shown here is derived from an EMBL/GenBank/DDBJ whole genome shotgun (WGS) entry which is preliminary data.</text>
</comment>
<accession>M6D6L2</accession>
<name>M6D6L2_9LEPT</name>
<evidence type="ECO:0000313" key="2">
    <source>
        <dbReference type="Proteomes" id="UP000011988"/>
    </source>
</evidence>
<reference evidence="1 2" key="1">
    <citation type="submission" date="2013-01" db="EMBL/GenBank/DDBJ databases">
        <authorList>
            <person name="Harkins D.M."/>
            <person name="Durkin A.S."/>
            <person name="Brinkac L.M."/>
            <person name="Haft D.H."/>
            <person name="Selengut J.D."/>
            <person name="Sanka R."/>
            <person name="DePew J."/>
            <person name="Purushe J."/>
            <person name="Galloway R.L."/>
            <person name="Vinetz J.M."/>
            <person name="Sutton G.G."/>
            <person name="Nierman W.C."/>
            <person name="Fouts D.E."/>
        </authorList>
    </citation>
    <scope>NUCLEOTIDE SEQUENCE [LARGE SCALE GENOMIC DNA]</scope>
    <source>
        <strain evidence="1 2">79601</strain>
    </source>
</reference>
<dbReference type="Proteomes" id="UP000011988">
    <property type="component" value="Unassembled WGS sequence"/>
</dbReference>
<dbReference type="EMBL" id="ANIK01000056">
    <property type="protein sequence ID" value="EMJ94200.1"/>
    <property type="molecule type" value="Genomic_DNA"/>
</dbReference>
<protein>
    <submittedName>
        <fullName evidence="1">Uncharacterized protein</fullName>
    </submittedName>
</protein>
<sequence>MIALSLTTGLYSTPTTVDFIYVNANIGQSSGGHTGIRVGNKVYHYQFFPDDIFHLVRESYDDFAFDYNVISNRSSVLTRLKLTQQEVSVLESGLNRLYLVQFRHLQNLEILKRETKFFEELNSPEKKIGLRATAYFTPKDKSLLAKDLKSNLEIVLGENFLKRLEQNLKDEILSPNSELLKMEFTPLPEKMNRDQFPFFKPGSYLKIRDILEGILFCQILREEWNLDPEFKILNIQDSLTAEEKKLLENFYRKQSEGLAQILSERDPGWAYSALVSLGRLHTIEESLRTGTPVFLSSFPDDSQIIYKEDSDDEQALRHISKETRAVVSLARKKISTLKELTEKEYQIWEDASNRAFELQVETSIPVRVTSGKLLPQRENKFLIPMRLPENSVLADYLKLAKEREKEYHVRLKKLYPFRLLFENCTTEILKNVQNSFDPKEVPFPGTKIDFGFSFAFVPFYASRSVSDNWNNEGEKELPSYRRKKLAELLKQNPGLKTRFKESFTFGSSIYKPNREDHFFPLFTDDVFWVRPLYGTVNLAAGIGATTIGIFASPFDKGERLQKGFQSLFFSLPEFAFFNIRKGTFPTVSIEEIPDELFQFQDED</sequence>
<organism evidence="1 2">
    <name type="scientific">Leptospira alstonii serovar Sichuan str. 79601</name>
    <dbReference type="NCBI Taxonomy" id="1218565"/>
    <lineage>
        <taxon>Bacteria</taxon>
        <taxon>Pseudomonadati</taxon>
        <taxon>Spirochaetota</taxon>
        <taxon>Spirochaetia</taxon>
        <taxon>Leptospirales</taxon>
        <taxon>Leptospiraceae</taxon>
        <taxon>Leptospira</taxon>
    </lineage>
</organism>